<sequence length="76" mass="8139">MKEDPCREGGTKVKDCCREGEGEEEEEGGEAAEKDERDATELVRDDPQDDGGGDAGRELQPALYEKAERGGPGRGA</sequence>
<dbReference type="RefSeq" id="XP_013350457.1">
    <property type="nucleotide sequence ID" value="XM_013495003.1"/>
</dbReference>
<reference evidence="2" key="2">
    <citation type="submission" date="2013-10" db="EMBL/GenBank/DDBJ databases">
        <authorList>
            <person name="Aslett M."/>
        </authorList>
    </citation>
    <scope>NUCLEOTIDE SEQUENCE [LARGE SCALE GENOMIC DNA]</scope>
    <source>
        <strain evidence="2">Houghton</strain>
    </source>
</reference>
<feature type="compositionally biased region" description="Acidic residues" evidence="1">
    <location>
        <begin position="21"/>
        <end position="30"/>
    </location>
</feature>
<evidence type="ECO:0000256" key="1">
    <source>
        <dbReference type="SAM" id="MobiDB-lite"/>
    </source>
</evidence>
<accession>U6JQZ8</accession>
<feature type="compositionally biased region" description="Basic and acidic residues" evidence="1">
    <location>
        <begin position="1"/>
        <end position="20"/>
    </location>
</feature>
<dbReference type="GeneID" id="25383647"/>
<dbReference type="VEuPathDB" id="ToxoDB:EMH_0095900"/>
<protein>
    <submittedName>
        <fullName evidence="2">Uncharacterized protein</fullName>
    </submittedName>
</protein>
<dbReference type="Proteomes" id="UP000030744">
    <property type="component" value="Unassembled WGS sequence"/>
</dbReference>
<proteinExistence type="predicted"/>
<feature type="compositionally biased region" description="Basic and acidic residues" evidence="1">
    <location>
        <begin position="31"/>
        <end position="46"/>
    </location>
</feature>
<feature type="region of interest" description="Disordered" evidence="1">
    <location>
        <begin position="1"/>
        <end position="76"/>
    </location>
</feature>
<reference evidence="2" key="1">
    <citation type="submission" date="2013-10" db="EMBL/GenBank/DDBJ databases">
        <title>Genomic analysis of the causative agents of coccidiosis in chickens.</title>
        <authorList>
            <person name="Reid A.J."/>
            <person name="Blake D."/>
            <person name="Billington K."/>
            <person name="Browne H."/>
            <person name="Dunn M."/>
            <person name="Hung S."/>
            <person name="Kawahara F."/>
            <person name="Miranda-Saavedra D."/>
            <person name="Mourier T."/>
            <person name="Nagra H."/>
            <person name="Otto T.D."/>
            <person name="Rawlings N."/>
            <person name="Sanchez A."/>
            <person name="Sanders M."/>
            <person name="Subramaniam C."/>
            <person name="Tay Y."/>
            <person name="Dear P."/>
            <person name="Doerig C."/>
            <person name="Gruber A."/>
            <person name="Parkinson J."/>
            <person name="Shirley M."/>
            <person name="Wan K.L."/>
            <person name="Berriman M."/>
            <person name="Tomley F."/>
            <person name="Pain A."/>
        </authorList>
    </citation>
    <scope>NUCLEOTIDE SEQUENCE [LARGE SCALE GENOMIC DNA]</scope>
    <source>
        <strain evidence="2">Houghton</strain>
    </source>
</reference>
<dbReference type="AlphaFoldDB" id="U6JQZ8"/>
<feature type="compositionally biased region" description="Basic and acidic residues" evidence="1">
    <location>
        <begin position="65"/>
        <end position="76"/>
    </location>
</feature>
<name>U6JQZ8_9EIME</name>
<dbReference type="EMBL" id="HG680412">
    <property type="protein sequence ID" value="CDJ27880.1"/>
    <property type="molecule type" value="Genomic_DNA"/>
</dbReference>
<organism evidence="2 3">
    <name type="scientific">Eimeria mitis</name>
    <dbReference type="NCBI Taxonomy" id="44415"/>
    <lineage>
        <taxon>Eukaryota</taxon>
        <taxon>Sar</taxon>
        <taxon>Alveolata</taxon>
        <taxon>Apicomplexa</taxon>
        <taxon>Conoidasida</taxon>
        <taxon>Coccidia</taxon>
        <taxon>Eucoccidiorida</taxon>
        <taxon>Eimeriorina</taxon>
        <taxon>Eimeriidae</taxon>
        <taxon>Eimeria</taxon>
    </lineage>
</organism>
<evidence type="ECO:0000313" key="3">
    <source>
        <dbReference type="Proteomes" id="UP000030744"/>
    </source>
</evidence>
<evidence type="ECO:0000313" key="2">
    <source>
        <dbReference type="EMBL" id="CDJ27880.1"/>
    </source>
</evidence>
<gene>
    <name evidence="2" type="ORF">EMH_0095900</name>
</gene>
<keyword evidence="3" id="KW-1185">Reference proteome</keyword>